<dbReference type="CDD" id="cd00841">
    <property type="entry name" value="MPP_YfcE"/>
    <property type="match status" value="1"/>
</dbReference>
<dbReference type="NCBIfam" id="TIGR00040">
    <property type="entry name" value="yfcE"/>
    <property type="match status" value="1"/>
</dbReference>
<dbReference type="InterPro" id="IPR020935">
    <property type="entry name" value="PdiEstase_YfcE_CS"/>
</dbReference>
<comment type="similarity">
    <text evidence="1 4">Belongs to the metallophosphoesterase superfamily. YfcE family.</text>
</comment>
<evidence type="ECO:0000256" key="4">
    <source>
        <dbReference type="RuleBase" id="RU362039"/>
    </source>
</evidence>
<comment type="cofactor">
    <cofactor evidence="4">
        <name>a divalent metal cation</name>
        <dbReference type="ChEBI" id="CHEBI:60240"/>
    </cofactor>
</comment>
<reference evidence="6" key="1">
    <citation type="submission" date="2020-08" db="EMBL/GenBank/DDBJ databases">
        <title>Genome public.</title>
        <authorList>
            <person name="Liu C."/>
            <person name="Sun Q."/>
        </authorList>
    </citation>
    <scope>NUCLEOTIDE SEQUENCE</scope>
    <source>
        <strain evidence="6">NSJ-32</strain>
    </source>
</reference>
<evidence type="ECO:0000256" key="2">
    <source>
        <dbReference type="ARBA" id="ARBA00022723"/>
    </source>
</evidence>
<keyword evidence="3" id="KW-0378">Hydrolase</keyword>
<sequence length="181" mass="19705">MKFLVISDTHGAMTPLWKILSQWGESVDGVIHLGDYVRDAREAAKVYPNLPFYLVAGNGDSGTAAPSNQILELEGHRLYLCHGHRHLAGGEYQGFLQFGLDQECDVLLCGHTHVPHLEDRYGVLILNPGSLCFPRSSAGASYAILDTGGKRADARIHYVEQQAPSSSHAGRGGGAAFLWRH</sequence>
<protein>
    <recommendedName>
        <fullName evidence="4">Phosphoesterase</fullName>
        <ecNumber evidence="4">3.1.4.-</ecNumber>
    </recommendedName>
</protein>
<evidence type="ECO:0000259" key="5">
    <source>
        <dbReference type="Pfam" id="PF12850"/>
    </source>
</evidence>
<dbReference type="Proteomes" id="UP000657006">
    <property type="component" value="Unassembled WGS sequence"/>
</dbReference>
<dbReference type="PROSITE" id="PS01269">
    <property type="entry name" value="UPF0025"/>
    <property type="match status" value="1"/>
</dbReference>
<dbReference type="InterPro" id="IPR029052">
    <property type="entry name" value="Metallo-depent_PP-like"/>
</dbReference>
<evidence type="ECO:0000313" key="7">
    <source>
        <dbReference type="Proteomes" id="UP000657006"/>
    </source>
</evidence>
<dbReference type="GO" id="GO:0046872">
    <property type="term" value="F:metal ion binding"/>
    <property type="evidence" value="ECO:0007669"/>
    <property type="project" value="UniProtKB-KW"/>
</dbReference>
<proteinExistence type="inferred from homology"/>
<dbReference type="AlphaFoldDB" id="A0A926DNJ9"/>
<feature type="domain" description="Calcineurin-like phosphoesterase" evidence="5">
    <location>
        <begin position="1"/>
        <end position="148"/>
    </location>
</feature>
<evidence type="ECO:0000313" key="6">
    <source>
        <dbReference type="EMBL" id="MBC8542273.1"/>
    </source>
</evidence>
<gene>
    <name evidence="6" type="ORF">H8730_01730</name>
</gene>
<dbReference type="EMBL" id="JACRSQ010000002">
    <property type="protein sequence ID" value="MBC8542273.1"/>
    <property type="molecule type" value="Genomic_DNA"/>
</dbReference>
<accession>A0A926DNJ9</accession>
<dbReference type="PANTHER" id="PTHR11124">
    <property type="entry name" value="VACUOLAR SORTING PROTEIN VPS29"/>
    <property type="match status" value="1"/>
</dbReference>
<comment type="caution">
    <text evidence="6">The sequence shown here is derived from an EMBL/GenBank/DDBJ whole genome shotgun (WGS) entry which is preliminary data.</text>
</comment>
<organism evidence="6 7">
    <name type="scientific">Bianquea renquensis</name>
    <dbReference type="NCBI Taxonomy" id="2763661"/>
    <lineage>
        <taxon>Bacteria</taxon>
        <taxon>Bacillati</taxon>
        <taxon>Bacillota</taxon>
        <taxon>Clostridia</taxon>
        <taxon>Eubacteriales</taxon>
        <taxon>Bianqueaceae</taxon>
        <taxon>Bianquea</taxon>
    </lineage>
</organism>
<dbReference type="GO" id="GO:0016787">
    <property type="term" value="F:hydrolase activity"/>
    <property type="evidence" value="ECO:0007669"/>
    <property type="project" value="UniProtKB-UniRule"/>
</dbReference>
<evidence type="ECO:0000256" key="3">
    <source>
        <dbReference type="ARBA" id="ARBA00022801"/>
    </source>
</evidence>
<dbReference type="EC" id="3.1.4.-" evidence="4"/>
<dbReference type="InterPro" id="IPR024654">
    <property type="entry name" value="Calcineurin-like_PHP_lpxH"/>
</dbReference>
<dbReference type="InterPro" id="IPR000979">
    <property type="entry name" value="Phosphodiesterase_MJ0936/Vps29"/>
</dbReference>
<keyword evidence="7" id="KW-1185">Reference proteome</keyword>
<dbReference type="Gene3D" id="3.60.21.10">
    <property type="match status" value="1"/>
</dbReference>
<name>A0A926DNJ9_9FIRM</name>
<dbReference type="RefSeq" id="WP_177717886.1">
    <property type="nucleotide sequence ID" value="NZ_JACRSQ010000002.1"/>
</dbReference>
<dbReference type="InterPro" id="IPR041802">
    <property type="entry name" value="MPP_YfcE"/>
</dbReference>
<dbReference type="Pfam" id="PF12850">
    <property type="entry name" value="Metallophos_2"/>
    <property type="match status" value="1"/>
</dbReference>
<keyword evidence="2 4" id="KW-0479">Metal-binding</keyword>
<dbReference type="SUPFAM" id="SSF56300">
    <property type="entry name" value="Metallo-dependent phosphatases"/>
    <property type="match status" value="1"/>
</dbReference>
<evidence type="ECO:0000256" key="1">
    <source>
        <dbReference type="ARBA" id="ARBA00008950"/>
    </source>
</evidence>